<dbReference type="PANTHER" id="PTHR47959:SF10">
    <property type="entry name" value="ATP-DEPENDENT RNA HELICASE RHLB"/>
    <property type="match status" value="1"/>
</dbReference>
<feature type="domain" description="Helicase C-terminal" evidence="11">
    <location>
        <begin position="231"/>
        <end position="391"/>
    </location>
</feature>
<evidence type="ECO:0000256" key="6">
    <source>
        <dbReference type="ARBA" id="ARBA00022884"/>
    </source>
</evidence>
<keyword evidence="6 7" id="KW-0694">RNA-binding</keyword>
<feature type="domain" description="DEAD-box RNA helicase Q" evidence="12">
    <location>
        <begin position="9"/>
        <end position="37"/>
    </location>
</feature>
<dbReference type="InterPro" id="IPR044742">
    <property type="entry name" value="DEAD/DEAH_RhlB"/>
</dbReference>
<dbReference type="GO" id="GO:0003723">
    <property type="term" value="F:RNA binding"/>
    <property type="evidence" value="ECO:0007669"/>
    <property type="project" value="UniProtKB-UniRule"/>
</dbReference>
<dbReference type="InterPro" id="IPR000629">
    <property type="entry name" value="RNA-helicase_DEAD-box_CS"/>
</dbReference>
<reference evidence="13 14" key="1">
    <citation type="submission" date="2018-10" db="EMBL/GenBank/DDBJ databases">
        <authorList>
            <person name="Chen W.-M."/>
        </authorList>
    </citation>
    <scope>NUCLEOTIDE SEQUENCE [LARGE SCALE GENOMIC DNA]</scope>
    <source>
        <strain evidence="13 14">THS-13</strain>
    </source>
</reference>
<keyword evidence="2 7" id="KW-0547">Nucleotide-binding</keyword>
<comment type="caution">
    <text evidence="13">The sequence shown here is derived from an EMBL/GenBank/DDBJ whole genome shotgun (WGS) entry which is preliminary data.</text>
</comment>
<dbReference type="SMART" id="SM00490">
    <property type="entry name" value="HELICc"/>
    <property type="match status" value="1"/>
</dbReference>
<accession>A0A3N0VKJ9</accession>
<keyword evidence="5 7" id="KW-0067">ATP-binding</keyword>
<dbReference type="Gene3D" id="3.40.50.300">
    <property type="entry name" value="P-loop containing nucleotide triphosphate hydrolases"/>
    <property type="match status" value="2"/>
</dbReference>
<feature type="compositionally biased region" description="Gly residues" evidence="9">
    <location>
        <begin position="412"/>
        <end position="430"/>
    </location>
</feature>
<dbReference type="HAMAP" id="MF_00661">
    <property type="entry name" value="DEAD_helicase_RhlB"/>
    <property type="match status" value="1"/>
</dbReference>
<dbReference type="EMBL" id="RJVO01000001">
    <property type="protein sequence ID" value="ROH93234.1"/>
    <property type="molecule type" value="Genomic_DNA"/>
</dbReference>
<evidence type="ECO:0000256" key="7">
    <source>
        <dbReference type="HAMAP-Rule" id="MF_00661"/>
    </source>
</evidence>
<evidence type="ECO:0000256" key="3">
    <source>
        <dbReference type="ARBA" id="ARBA00022801"/>
    </source>
</evidence>
<dbReference type="GO" id="GO:0006401">
    <property type="term" value="P:RNA catabolic process"/>
    <property type="evidence" value="ECO:0007669"/>
    <property type="project" value="UniProtKB-UniRule"/>
</dbReference>
<name>A0A3N0VKJ9_9GAMM</name>
<dbReference type="Pfam" id="PF00271">
    <property type="entry name" value="Helicase_C"/>
    <property type="match status" value="1"/>
</dbReference>
<comment type="function">
    <text evidence="7">DEAD-box RNA helicase involved in RNA degradation. Has RNA-dependent ATPase activity and unwinds double-stranded RNA.</text>
</comment>
<dbReference type="PROSITE" id="PS51195">
    <property type="entry name" value="Q_MOTIF"/>
    <property type="match status" value="1"/>
</dbReference>
<keyword evidence="1 7" id="KW-0963">Cytoplasm</keyword>
<dbReference type="FunCoup" id="A0A3N0VKJ9">
    <property type="interactions" value="130"/>
</dbReference>
<dbReference type="GO" id="GO:0005524">
    <property type="term" value="F:ATP binding"/>
    <property type="evidence" value="ECO:0007669"/>
    <property type="project" value="UniProtKB-UniRule"/>
</dbReference>
<evidence type="ECO:0000256" key="4">
    <source>
        <dbReference type="ARBA" id="ARBA00022806"/>
    </source>
</evidence>
<dbReference type="Proteomes" id="UP000282106">
    <property type="component" value="Unassembled WGS sequence"/>
</dbReference>
<dbReference type="PANTHER" id="PTHR47959">
    <property type="entry name" value="ATP-DEPENDENT RNA HELICASE RHLE-RELATED"/>
    <property type="match status" value="1"/>
</dbReference>
<keyword evidence="14" id="KW-1185">Reference proteome</keyword>
<dbReference type="GO" id="GO:0016887">
    <property type="term" value="F:ATP hydrolysis activity"/>
    <property type="evidence" value="ECO:0007669"/>
    <property type="project" value="RHEA"/>
</dbReference>
<dbReference type="SUPFAM" id="SSF52540">
    <property type="entry name" value="P-loop containing nucleoside triphosphate hydrolases"/>
    <property type="match status" value="1"/>
</dbReference>
<dbReference type="InterPro" id="IPR011545">
    <property type="entry name" value="DEAD/DEAH_box_helicase_dom"/>
</dbReference>
<dbReference type="PROSITE" id="PS51194">
    <property type="entry name" value="HELICASE_CTER"/>
    <property type="match status" value="1"/>
</dbReference>
<dbReference type="GO" id="GO:0003724">
    <property type="term" value="F:RNA helicase activity"/>
    <property type="evidence" value="ECO:0007669"/>
    <property type="project" value="UniProtKB-UniRule"/>
</dbReference>
<dbReference type="EC" id="3.6.4.13" evidence="7"/>
<comment type="subcellular location">
    <subcellularLocation>
        <location evidence="7">Cytoplasm</location>
    </subcellularLocation>
</comment>
<dbReference type="InterPro" id="IPR014014">
    <property type="entry name" value="RNA_helicase_DEAD_Q_motif"/>
</dbReference>
<evidence type="ECO:0000259" key="10">
    <source>
        <dbReference type="PROSITE" id="PS51192"/>
    </source>
</evidence>
<evidence type="ECO:0000256" key="8">
    <source>
        <dbReference type="PROSITE-ProRule" id="PRU00552"/>
    </source>
</evidence>
<organism evidence="13 14">
    <name type="scientific">Stagnimonas aquatica</name>
    <dbReference type="NCBI Taxonomy" id="2689987"/>
    <lineage>
        <taxon>Bacteria</taxon>
        <taxon>Pseudomonadati</taxon>
        <taxon>Pseudomonadota</taxon>
        <taxon>Gammaproteobacteria</taxon>
        <taxon>Nevskiales</taxon>
        <taxon>Nevskiaceae</taxon>
        <taxon>Stagnimonas</taxon>
    </lineage>
</organism>
<comment type="catalytic activity">
    <reaction evidence="7">
        <text>ATP + H2O = ADP + phosphate + H(+)</text>
        <dbReference type="Rhea" id="RHEA:13065"/>
        <dbReference type="ChEBI" id="CHEBI:15377"/>
        <dbReference type="ChEBI" id="CHEBI:15378"/>
        <dbReference type="ChEBI" id="CHEBI:30616"/>
        <dbReference type="ChEBI" id="CHEBI:43474"/>
        <dbReference type="ChEBI" id="CHEBI:456216"/>
        <dbReference type="EC" id="3.6.4.13"/>
    </reaction>
</comment>
<dbReference type="InterPro" id="IPR027417">
    <property type="entry name" value="P-loop_NTPase"/>
</dbReference>
<evidence type="ECO:0000313" key="13">
    <source>
        <dbReference type="EMBL" id="ROH93234.1"/>
    </source>
</evidence>
<feature type="short sequence motif" description="Q motif" evidence="8">
    <location>
        <begin position="9"/>
        <end position="37"/>
    </location>
</feature>
<dbReference type="RefSeq" id="WP_123210088.1">
    <property type="nucleotide sequence ID" value="NZ_RJVO01000001.1"/>
</dbReference>
<dbReference type="InterPro" id="IPR050079">
    <property type="entry name" value="DEAD_box_RNA_helicase"/>
</dbReference>
<dbReference type="GO" id="GO:0005829">
    <property type="term" value="C:cytosol"/>
    <property type="evidence" value="ECO:0007669"/>
    <property type="project" value="TreeGrafter"/>
</dbReference>
<dbReference type="PROSITE" id="PS00039">
    <property type="entry name" value="DEAD_ATP_HELICASE"/>
    <property type="match status" value="1"/>
</dbReference>
<feature type="region of interest" description="Disordered" evidence="9">
    <location>
        <begin position="399"/>
        <end position="430"/>
    </location>
</feature>
<protein>
    <recommendedName>
        <fullName evidence="7">ATP-dependent RNA helicase RhlB</fullName>
        <ecNumber evidence="7">3.6.4.13</ecNumber>
    </recommendedName>
</protein>
<evidence type="ECO:0000256" key="2">
    <source>
        <dbReference type="ARBA" id="ARBA00022741"/>
    </source>
</evidence>
<dbReference type="SMART" id="SM00487">
    <property type="entry name" value="DEXDc"/>
    <property type="match status" value="1"/>
</dbReference>
<dbReference type="InterPro" id="IPR023554">
    <property type="entry name" value="RNA_helicase_ATP-dep_RhlB"/>
</dbReference>
<evidence type="ECO:0000259" key="11">
    <source>
        <dbReference type="PROSITE" id="PS51194"/>
    </source>
</evidence>
<gene>
    <name evidence="7" type="primary">rhlB</name>
    <name evidence="13" type="ORF">ED208_01530</name>
</gene>
<sequence>MKPDHLSDVTFASLNLHPRLLSGLEKLGYGHCTPIQAACLPRALAGQDLAGQAQTGTGKTAAFLLATMQHLLTNAPRSPEGVVAPGAFMLAPTRELAVQIYNDAKALGADTGLSMTVCYGGAGYEQQRAEIERGVDILIGTPGRLIDFYKQKLYTLDYVEIMVLDEADRMFDLGFIDDIRYLLRKMPPPAERKSYLFSATLSHRVLELAFEHMKPDVQKIEIEPEQVTAERVKQALLHISNSDKLQALVGLLRQHDPVRTLVFVNTKRDCEQVENALNLNGFEAATLSGDVAQTRRLKLLQDFKDGKLPILVATDVAARGLHISGVTHVINFDLPQDAADYVHRIGRTARAGAQGDAISFCCESYVYSLPDIENYIGMRIPALPESVEQLKAGVPYYVAPPRPSRDFRGGPRRGGGGGRPGGGRGGPRRR</sequence>
<dbReference type="Pfam" id="PF00270">
    <property type="entry name" value="DEAD"/>
    <property type="match status" value="1"/>
</dbReference>
<dbReference type="AlphaFoldDB" id="A0A3N0VKJ9"/>
<comment type="similarity">
    <text evidence="7">Belongs to the DEAD box helicase family. RhlB subfamily.</text>
</comment>
<keyword evidence="3 7" id="KW-0378">Hydrolase</keyword>
<dbReference type="CDD" id="cd18787">
    <property type="entry name" value="SF2_C_DEAD"/>
    <property type="match status" value="1"/>
</dbReference>
<dbReference type="InterPro" id="IPR001650">
    <property type="entry name" value="Helicase_C-like"/>
</dbReference>
<evidence type="ECO:0000256" key="9">
    <source>
        <dbReference type="SAM" id="MobiDB-lite"/>
    </source>
</evidence>
<dbReference type="InParanoid" id="A0A3N0VKJ9"/>
<evidence type="ECO:0000259" key="12">
    <source>
        <dbReference type="PROSITE" id="PS51195"/>
    </source>
</evidence>
<comment type="subunit">
    <text evidence="7">Component of the RNA degradosome, which is a multiprotein complex involved in RNA processing and mRNA degradation.</text>
</comment>
<evidence type="ECO:0000313" key="14">
    <source>
        <dbReference type="Proteomes" id="UP000282106"/>
    </source>
</evidence>
<keyword evidence="4 7" id="KW-0347">Helicase</keyword>
<feature type="domain" description="Helicase ATP-binding" evidence="10">
    <location>
        <begin position="40"/>
        <end position="219"/>
    </location>
</feature>
<dbReference type="CDD" id="cd00268">
    <property type="entry name" value="DEADc"/>
    <property type="match status" value="1"/>
</dbReference>
<evidence type="ECO:0000256" key="5">
    <source>
        <dbReference type="ARBA" id="ARBA00022840"/>
    </source>
</evidence>
<evidence type="ECO:0000256" key="1">
    <source>
        <dbReference type="ARBA" id="ARBA00022490"/>
    </source>
</evidence>
<dbReference type="PROSITE" id="PS51192">
    <property type="entry name" value="HELICASE_ATP_BIND_1"/>
    <property type="match status" value="1"/>
</dbReference>
<dbReference type="InterPro" id="IPR014001">
    <property type="entry name" value="Helicase_ATP-bd"/>
</dbReference>
<proteinExistence type="inferred from homology"/>